<organism evidence="1 2">
    <name type="scientific">Aristaeella lactis</name>
    <dbReference type="NCBI Taxonomy" id="3046383"/>
    <lineage>
        <taxon>Bacteria</taxon>
        <taxon>Bacillati</taxon>
        <taxon>Bacillota</taxon>
        <taxon>Clostridia</taxon>
        <taxon>Eubacteriales</taxon>
        <taxon>Aristaeellaceae</taxon>
        <taxon>Aristaeella</taxon>
    </lineage>
</organism>
<sequence>MYKEQMQEIIDYIENNLRTEITAAELADIAGYSVFHFYRIFQGVTGMPVMQYILRRKLQNAIYDIGSGRKKTEAVAEYGFETYAGFYKAFVRELGYTPADYLREFRTKKPYRINLLQEEHIMMSHRKIQEILACWGLEDETVADVVYPESGAISDTAKYIGTDYVIKYTGNPGNVARAIRITKALENVGLYAPAVVPTKDGKEYVQKGELYFFLTRRVKGERVLASKVYLEDFEQKGRFIGEIIGQLDLALQQIDVPADEADSFAAVRDWALPALKETLSADSAFTENYLRAMERLYGALPRQMIHRDPNPGNIIVSGDKWGFIDFELSERNVRTFDPCYAATAILSETFEEGNETKLARWTGILKEILYGYDSVVRLTAEEKEAVPYMVLTNQLISTAWFADKDRYRDQYETNLKMTRWIIRNFDKLKL</sequence>
<evidence type="ECO:0000313" key="1">
    <source>
        <dbReference type="EMBL" id="SMC73102.1"/>
    </source>
</evidence>
<gene>
    <name evidence="1" type="ORF">SAMN06297397_2233</name>
</gene>
<proteinExistence type="predicted"/>
<comment type="caution">
    <text evidence="1">The sequence shown here is derived from an EMBL/GenBank/DDBJ whole genome shotgun (WGS) entry which is preliminary data.</text>
</comment>
<reference evidence="1" key="1">
    <citation type="submission" date="2017-04" db="EMBL/GenBank/DDBJ databases">
        <authorList>
            <person name="Varghese N."/>
            <person name="Submissions S."/>
        </authorList>
    </citation>
    <scope>NUCLEOTIDE SEQUENCE</scope>
    <source>
        <strain evidence="1">WTE2008</strain>
    </source>
</reference>
<accession>A0AC61PN29</accession>
<dbReference type="Proteomes" id="UP000192328">
    <property type="component" value="Unassembled WGS sequence"/>
</dbReference>
<keyword evidence="2" id="KW-1185">Reference proteome</keyword>
<protein>
    <submittedName>
        <fullName evidence="1">AraC-type DNA-binding protein</fullName>
    </submittedName>
</protein>
<dbReference type="EMBL" id="FWXZ01000004">
    <property type="protein sequence ID" value="SMC73102.1"/>
    <property type="molecule type" value="Genomic_DNA"/>
</dbReference>
<name>A0AC61PN29_9FIRM</name>
<keyword evidence="1" id="KW-0238">DNA-binding</keyword>
<evidence type="ECO:0000313" key="2">
    <source>
        <dbReference type="Proteomes" id="UP000192328"/>
    </source>
</evidence>